<sequence>MADVLFGRNTKPCRSANGRDKVVMLTV</sequence>
<comment type="caution">
    <text evidence="1">The sequence shown here is derived from an EMBL/GenBank/DDBJ whole genome shotgun (WGS) entry which is preliminary data.</text>
</comment>
<proteinExistence type="predicted"/>
<dbReference type="Proteomes" id="UP000188268">
    <property type="component" value="Unassembled WGS sequence"/>
</dbReference>
<protein>
    <submittedName>
        <fullName evidence="1">Uncharacterized protein</fullName>
    </submittedName>
</protein>
<reference evidence="1 2" key="1">
    <citation type="submission" date="2013-09" db="EMBL/GenBank/DDBJ databases">
        <title>Corchorus capsularis genome sequencing.</title>
        <authorList>
            <person name="Alam M."/>
            <person name="Haque M.S."/>
            <person name="Islam M.S."/>
            <person name="Emdad E.M."/>
            <person name="Islam M.M."/>
            <person name="Ahmed B."/>
            <person name="Halim A."/>
            <person name="Hossen Q.M.M."/>
            <person name="Hossain M.Z."/>
            <person name="Ahmed R."/>
            <person name="Khan M.M."/>
            <person name="Islam R."/>
            <person name="Rashid M.M."/>
            <person name="Khan S.A."/>
            <person name="Rahman M.S."/>
            <person name="Alam M."/>
        </authorList>
    </citation>
    <scope>NUCLEOTIDE SEQUENCE [LARGE SCALE GENOMIC DNA]</scope>
    <source>
        <strain evidence="2">cv. CVL-1</strain>
        <tissue evidence="1">Whole seedling</tissue>
    </source>
</reference>
<evidence type="ECO:0000313" key="2">
    <source>
        <dbReference type="Proteomes" id="UP000188268"/>
    </source>
</evidence>
<gene>
    <name evidence="1" type="ORF">CCACVL1_13592</name>
</gene>
<dbReference type="Gramene" id="OMO79554">
    <property type="protein sequence ID" value="OMO79554"/>
    <property type="gene ID" value="CCACVL1_13592"/>
</dbReference>
<dbReference type="AlphaFoldDB" id="A0A1R3IAG9"/>
<name>A0A1R3IAG9_COCAP</name>
<dbReference type="EMBL" id="AWWV01010380">
    <property type="protein sequence ID" value="OMO79554.1"/>
    <property type="molecule type" value="Genomic_DNA"/>
</dbReference>
<organism evidence="1 2">
    <name type="scientific">Corchorus capsularis</name>
    <name type="common">Jute</name>
    <dbReference type="NCBI Taxonomy" id="210143"/>
    <lineage>
        <taxon>Eukaryota</taxon>
        <taxon>Viridiplantae</taxon>
        <taxon>Streptophyta</taxon>
        <taxon>Embryophyta</taxon>
        <taxon>Tracheophyta</taxon>
        <taxon>Spermatophyta</taxon>
        <taxon>Magnoliopsida</taxon>
        <taxon>eudicotyledons</taxon>
        <taxon>Gunneridae</taxon>
        <taxon>Pentapetalae</taxon>
        <taxon>rosids</taxon>
        <taxon>malvids</taxon>
        <taxon>Malvales</taxon>
        <taxon>Malvaceae</taxon>
        <taxon>Grewioideae</taxon>
        <taxon>Apeibeae</taxon>
        <taxon>Corchorus</taxon>
    </lineage>
</organism>
<accession>A0A1R3IAG9</accession>
<keyword evidence="2" id="KW-1185">Reference proteome</keyword>
<evidence type="ECO:0000313" key="1">
    <source>
        <dbReference type="EMBL" id="OMO79554.1"/>
    </source>
</evidence>